<dbReference type="InterPro" id="IPR036271">
    <property type="entry name" value="Tet_transcr_reg_TetR-rel_C_sf"/>
</dbReference>
<dbReference type="Proteomes" id="UP000523955">
    <property type="component" value="Unassembled WGS sequence"/>
</dbReference>
<evidence type="ECO:0000256" key="4">
    <source>
        <dbReference type="PROSITE-ProRule" id="PRU00335"/>
    </source>
</evidence>
<proteinExistence type="predicted"/>
<keyword evidence="2 4" id="KW-0238">DNA-binding</keyword>
<evidence type="ECO:0000259" key="5">
    <source>
        <dbReference type="PROSITE" id="PS50977"/>
    </source>
</evidence>
<dbReference type="PANTHER" id="PTHR30055">
    <property type="entry name" value="HTH-TYPE TRANSCRIPTIONAL REGULATOR RUTR"/>
    <property type="match status" value="1"/>
</dbReference>
<dbReference type="EMBL" id="JACKXE010000002">
    <property type="protein sequence ID" value="MBB6629539.1"/>
    <property type="molecule type" value="Genomic_DNA"/>
</dbReference>
<organism evidence="6 7">
    <name type="scientific">Nocardioides luti</name>
    <dbReference type="NCBI Taxonomy" id="2761101"/>
    <lineage>
        <taxon>Bacteria</taxon>
        <taxon>Bacillati</taxon>
        <taxon>Actinomycetota</taxon>
        <taxon>Actinomycetes</taxon>
        <taxon>Propionibacteriales</taxon>
        <taxon>Nocardioidaceae</taxon>
        <taxon>Nocardioides</taxon>
    </lineage>
</organism>
<gene>
    <name evidence="6" type="ORF">H5V45_19600</name>
</gene>
<dbReference type="PROSITE" id="PS50977">
    <property type="entry name" value="HTH_TETR_2"/>
    <property type="match status" value="1"/>
</dbReference>
<evidence type="ECO:0000256" key="1">
    <source>
        <dbReference type="ARBA" id="ARBA00023015"/>
    </source>
</evidence>
<dbReference type="Gene3D" id="1.10.357.10">
    <property type="entry name" value="Tetracycline Repressor, domain 2"/>
    <property type="match status" value="1"/>
</dbReference>
<name>A0A7X0RM01_9ACTN</name>
<evidence type="ECO:0000256" key="2">
    <source>
        <dbReference type="ARBA" id="ARBA00023125"/>
    </source>
</evidence>
<feature type="DNA-binding region" description="H-T-H motif" evidence="4">
    <location>
        <begin position="36"/>
        <end position="55"/>
    </location>
</feature>
<comment type="caution">
    <text evidence="6">The sequence shown here is derived from an EMBL/GenBank/DDBJ whole genome shotgun (WGS) entry which is preliminary data.</text>
</comment>
<dbReference type="InterPro" id="IPR001647">
    <property type="entry name" value="HTH_TetR"/>
</dbReference>
<keyword evidence="3" id="KW-0804">Transcription</keyword>
<dbReference type="AlphaFoldDB" id="A0A7X0RM01"/>
<feature type="domain" description="HTH tetR-type" evidence="5">
    <location>
        <begin position="13"/>
        <end position="73"/>
    </location>
</feature>
<dbReference type="RefSeq" id="WP_185254861.1">
    <property type="nucleotide sequence ID" value="NZ_JACKXE010000002.1"/>
</dbReference>
<protein>
    <submittedName>
        <fullName evidence="6">TetR/AcrR family transcriptional regulator</fullName>
    </submittedName>
</protein>
<dbReference type="GO" id="GO:0003700">
    <property type="term" value="F:DNA-binding transcription factor activity"/>
    <property type="evidence" value="ECO:0007669"/>
    <property type="project" value="TreeGrafter"/>
</dbReference>
<dbReference type="PANTHER" id="PTHR30055:SF234">
    <property type="entry name" value="HTH-TYPE TRANSCRIPTIONAL REGULATOR BETI"/>
    <property type="match status" value="1"/>
</dbReference>
<dbReference type="PRINTS" id="PR00455">
    <property type="entry name" value="HTHTETR"/>
</dbReference>
<evidence type="ECO:0000313" key="7">
    <source>
        <dbReference type="Proteomes" id="UP000523955"/>
    </source>
</evidence>
<evidence type="ECO:0000313" key="6">
    <source>
        <dbReference type="EMBL" id="MBB6629539.1"/>
    </source>
</evidence>
<dbReference type="SUPFAM" id="SSF46689">
    <property type="entry name" value="Homeodomain-like"/>
    <property type="match status" value="1"/>
</dbReference>
<reference evidence="6 7" key="1">
    <citation type="submission" date="2020-08" db="EMBL/GenBank/DDBJ databases">
        <authorList>
            <person name="Seo M.-J."/>
        </authorList>
    </citation>
    <scope>NUCLEOTIDE SEQUENCE [LARGE SCALE GENOMIC DNA]</scope>
    <source>
        <strain evidence="6 7">KIGAM211</strain>
    </source>
</reference>
<dbReference type="SUPFAM" id="SSF48498">
    <property type="entry name" value="Tetracyclin repressor-like, C-terminal domain"/>
    <property type="match status" value="1"/>
</dbReference>
<dbReference type="GO" id="GO:0000976">
    <property type="term" value="F:transcription cis-regulatory region binding"/>
    <property type="evidence" value="ECO:0007669"/>
    <property type="project" value="TreeGrafter"/>
</dbReference>
<keyword evidence="1" id="KW-0805">Transcription regulation</keyword>
<keyword evidence="7" id="KW-1185">Reference proteome</keyword>
<dbReference type="Pfam" id="PF00440">
    <property type="entry name" value="TetR_N"/>
    <property type="match status" value="1"/>
</dbReference>
<accession>A0A7X0RM01</accession>
<evidence type="ECO:0000256" key="3">
    <source>
        <dbReference type="ARBA" id="ARBA00023163"/>
    </source>
</evidence>
<dbReference type="InterPro" id="IPR009057">
    <property type="entry name" value="Homeodomain-like_sf"/>
</dbReference>
<dbReference type="InterPro" id="IPR050109">
    <property type="entry name" value="HTH-type_TetR-like_transc_reg"/>
</dbReference>
<sequence>MTTRRERTRPTRDSVREAVLAAAHETFAADGYHGATLARIAARAGFSKGAVYSNFASKEDLFLALLVRENAQRTEALAQLSGPGTEPDLAAVAEGLLALAAASRPILVLAEFRGLADGDAALARRLAEVRGATVDASTELLSGAAAAWGLELVVPAREAAVVLLALVNGLALEQVGTDEALVGVETVTAVLRGLVTGTE</sequence>